<proteinExistence type="predicted"/>
<feature type="domain" description="Fibronectin type-III" evidence="7">
    <location>
        <begin position="194"/>
        <end position="304"/>
    </location>
</feature>
<dbReference type="PROSITE" id="PS50853">
    <property type="entry name" value="FN3"/>
    <property type="match status" value="2"/>
</dbReference>
<feature type="non-terminal residue" evidence="8">
    <location>
        <position position="698"/>
    </location>
</feature>
<keyword evidence="6" id="KW-1133">Transmembrane helix</keyword>
<dbReference type="SMART" id="SM00060">
    <property type="entry name" value="FN3"/>
    <property type="match status" value="3"/>
</dbReference>
<dbReference type="Gene3D" id="2.60.40.10">
    <property type="entry name" value="Immunoglobulins"/>
    <property type="match status" value="3"/>
</dbReference>
<evidence type="ECO:0000256" key="3">
    <source>
        <dbReference type="ARBA" id="ARBA00023157"/>
    </source>
</evidence>
<feature type="transmembrane region" description="Helical" evidence="6">
    <location>
        <begin position="660"/>
        <end position="682"/>
    </location>
</feature>
<dbReference type="InterPro" id="IPR036116">
    <property type="entry name" value="FN3_sf"/>
</dbReference>
<dbReference type="SUPFAM" id="SSF49265">
    <property type="entry name" value="Fibronectin type III"/>
    <property type="match status" value="2"/>
</dbReference>
<organism evidence="8 9">
    <name type="scientific">Porites lobata</name>
    <dbReference type="NCBI Taxonomy" id="104759"/>
    <lineage>
        <taxon>Eukaryota</taxon>
        <taxon>Metazoa</taxon>
        <taxon>Cnidaria</taxon>
        <taxon>Anthozoa</taxon>
        <taxon>Hexacorallia</taxon>
        <taxon>Scleractinia</taxon>
        <taxon>Fungiina</taxon>
        <taxon>Poritidae</taxon>
        <taxon>Porites</taxon>
    </lineage>
</organism>
<protein>
    <recommendedName>
        <fullName evidence="7">Fibronectin type-III domain-containing protein</fullName>
    </recommendedName>
</protein>
<dbReference type="CDD" id="cd00063">
    <property type="entry name" value="FN3"/>
    <property type="match status" value="3"/>
</dbReference>
<keyword evidence="9" id="KW-1185">Reference proteome</keyword>
<evidence type="ECO:0000313" key="9">
    <source>
        <dbReference type="Proteomes" id="UP001159405"/>
    </source>
</evidence>
<evidence type="ECO:0000259" key="7">
    <source>
        <dbReference type="PROSITE" id="PS50853"/>
    </source>
</evidence>
<dbReference type="SUPFAM" id="SSF81324">
    <property type="entry name" value="Voltage-gated potassium channels"/>
    <property type="match status" value="1"/>
</dbReference>
<name>A0ABN8P5Q2_9CNID</name>
<keyword evidence="4" id="KW-0675">Receptor</keyword>
<evidence type="ECO:0000256" key="1">
    <source>
        <dbReference type="ARBA" id="ARBA00022729"/>
    </source>
</evidence>
<keyword evidence="5" id="KW-0325">Glycoprotein</keyword>
<feature type="transmembrane region" description="Helical" evidence="6">
    <location>
        <begin position="449"/>
        <end position="470"/>
    </location>
</feature>
<dbReference type="PANTHER" id="PTHR23036:SF151">
    <property type="entry name" value="FIBRONECTIN TYPE-III DOMAIN-CONTAINING PROTEIN"/>
    <property type="match status" value="1"/>
</dbReference>
<gene>
    <name evidence="8" type="ORF">PLOB_00037601</name>
</gene>
<accession>A0ABN8P5Q2</accession>
<evidence type="ECO:0000256" key="2">
    <source>
        <dbReference type="ARBA" id="ARBA00022737"/>
    </source>
</evidence>
<dbReference type="Proteomes" id="UP001159405">
    <property type="component" value="Unassembled WGS sequence"/>
</dbReference>
<feature type="transmembrane region" description="Helical" evidence="6">
    <location>
        <begin position="482"/>
        <end position="506"/>
    </location>
</feature>
<dbReference type="PANTHER" id="PTHR23036">
    <property type="entry name" value="CYTOKINE RECEPTOR"/>
    <property type="match status" value="1"/>
</dbReference>
<evidence type="ECO:0000313" key="8">
    <source>
        <dbReference type="EMBL" id="CAH3134776.1"/>
    </source>
</evidence>
<evidence type="ECO:0000256" key="5">
    <source>
        <dbReference type="ARBA" id="ARBA00023180"/>
    </source>
</evidence>
<dbReference type="Pfam" id="PF00041">
    <property type="entry name" value="fn3"/>
    <property type="match status" value="2"/>
</dbReference>
<evidence type="ECO:0000256" key="4">
    <source>
        <dbReference type="ARBA" id="ARBA00023170"/>
    </source>
</evidence>
<keyword evidence="6" id="KW-0472">Membrane</keyword>
<dbReference type="Pfam" id="PF07885">
    <property type="entry name" value="Ion_trans_2"/>
    <property type="match status" value="1"/>
</dbReference>
<keyword evidence="3" id="KW-1015">Disulfide bond</keyword>
<dbReference type="InterPro" id="IPR013783">
    <property type="entry name" value="Ig-like_fold"/>
</dbReference>
<feature type="transmembrane region" description="Helical" evidence="6">
    <location>
        <begin position="416"/>
        <end position="437"/>
    </location>
</feature>
<dbReference type="InterPro" id="IPR013099">
    <property type="entry name" value="K_chnl_dom"/>
</dbReference>
<dbReference type="Gene3D" id="1.10.287.70">
    <property type="match status" value="1"/>
</dbReference>
<evidence type="ECO:0000256" key="6">
    <source>
        <dbReference type="SAM" id="Phobius"/>
    </source>
</evidence>
<dbReference type="InterPro" id="IPR003961">
    <property type="entry name" value="FN3_dom"/>
</dbReference>
<dbReference type="EMBL" id="CALNXK010000055">
    <property type="protein sequence ID" value="CAH3134776.1"/>
    <property type="molecule type" value="Genomic_DNA"/>
</dbReference>
<sequence length="698" mass="76909">DQPPAIITAQASSSTSITVSWDLIPPGDDENGPLIGYRILFVDEAETQPKLNVSVGANISSIELTGLLVYTNYCIQVLAFNSQQDGNASDCYTIFFFKLFSVPSMAPTNPSVFMLNNSVMLSWGQPPSVGINRELLGYSVHIQESNTVILVGQCYLSMELKKENISAESCVRVAAITKAGFGVPTSCAISYFLAGSDFNLISLSATKRMSFSAIKVTWTHPTKERMSGQLLGYIVKYQAVRQGDQPILHLEANAASTLHVSTNCSEFVLLNLSSYSMYKIEVAPVTAEGVGNYSDPVYGETCRCKEYLESSILLSYLDSPTSFSSLTGVISDLVRDTCGYCEEYRNHTTSLIPLASNKSLEEPVTFPVTLTQPYGDTAYSKFVPVVSVPGMIVVRRKSIYNSQFLSKVTANSVFDAWPVIVITLVMTLLAGIVMWILDSEANPGHFPRNYFKGAAEGFWWAFISMTTLGYGDRCPQSIAARIFALAWFLVGLTVFAIFMGSLTAFLTVTVVKMNSNRGTYNMAKDDQPIKVAVVANSTEHRIAIKRLRNKIKLGTTFSDLTSMIQALKSGDASYVLLDMYVPVTRKDLFNGSWFDVVDILEGEIQHGVLLQGDGVGLAQTMRNLLIKDDVQTKFLIEAGTSVTSETEKTSFVFFEPSSPYYLITMIISAGLLIIATICGLFYQNLWYKRRLREMDEEG</sequence>
<keyword evidence="1" id="KW-0732">Signal</keyword>
<feature type="non-terminal residue" evidence="8">
    <location>
        <position position="1"/>
    </location>
</feature>
<dbReference type="InterPro" id="IPR050379">
    <property type="entry name" value="Type-I_Cytokine_Rcpt"/>
</dbReference>
<keyword evidence="2" id="KW-0677">Repeat</keyword>
<keyword evidence="6" id="KW-0812">Transmembrane</keyword>
<feature type="domain" description="Fibronectin type-III" evidence="7">
    <location>
        <begin position="3"/>
        <end position="104"/>
    </location>
</feature>
<comment type="caution">
    <text evidence="8">The sequence shown here is derived from an EMBL/GenBank/DDBJ whole genome shotgun (WGS) entry which is preliminary data.</text>
</comment>
<reference evidence="8 9" key="1">
    <citation type="submission" date="2022-05" db="EMBL/GenBank/DDBJ databases">
        <authorList>
            <consortium name="Genoscope - CEA"/>
            <person name="William W."/>
        </authorList>
    </citation>
    <scope>NUCLEOTIDE SEQUENCE [LARGE SCALE GENOMIC DNA]</scope>
</reference>